<dbReference type="SUPFAM" id="SSF52047">
    <property type="entry name" value="RNI-like"/>
    <property type="match status" value="1"/>
</dbReference>
<protein>
    <submittedName>
        <fullName evidence="1">Head-tail adaptor protein</fullName>
    </submittedName>
</protein>
<dbReference type="InterPro" id="IPR014867">
    <property type="entry name" value="Spore_coat_CotH_CotH2/3/7"/>
</dbReference>
<proteinExistence type="predicted"/>
<organism evidence="1 2">
    <name type="scientific">Phocaeicola plebeius</name>
    <dbReference type="NCBI Taxonomy" id="310297"/>
    <lineage>
        <taxon>Bacteria</taxon>
        <taxon>Pseudomonadati</taxon>
        <taxon>Bacteroidota</taxon>
        <taxon>Bacteroidia</taxon>
        <taxon>Bacteroidales</taxon>
        <taxon>Bacteroidaceae</taxon>
        <taxon>Phocaeicola</taxon>
    </lineage>
</organism>
<name>A0A3E4WHP1_9BACT</name>
<dbReference type="Gene3D" id="3.80.10.10">
    <property type="entry name" value="Ribonuclease Inhibitor"/>
    <property type="match status" value="1"/>
</dbReference>
<reference evidence="1 2" key="1">
    <citation type="submission" date="2018-08" db="EMBL/GenBank/DDBJ databases">
        <title>A genome reference for cultivated species of the human gut microbiota.</title>
        <authorList>
            <person name="Zou Y."/>
            <person name="Xue W."/>
            <person name="Luo G."/>
        </authorList>
    </citation>
    <scope>NUCLEOTIDE SEQUENCE [LARGE SCALE GENOMIC DNA]</scope>
    <source>
        <strain evidence="1 2">OM08-14</strain>
    </source>
</reference>
<comment type="caution">
    <text evidence="1">The sequence shown here is derived from an EMBL/GenBank/DDBJ whole genome shotgun (WGS) entry which is preliminary data.</text>
</comment>
<dbReference type="EMBL" id="QSTF01000007">
    <property type="protein sequence ID" value="RGM41654.1"/>
    <property type="molecule type" value="Genomic_DNA"/>
</dbReference>
<dbReference type="Proteomes" id="UP000260780">
    <property type="component" value="Unassembled WGS sequence"/>
</dbReference>
<sequence length="2301" mass="256574">MNLEAINPYLTGRIVANEEESDPGVLTLKCSGVESSNPDYNRITLTSACYPSDYVSKFKGNFESEEVLQSVRGTIGCYAFVGNPRHIYNWDTETNKWKDGGELITITDKELSEDSDRPVANSTLFKKFNEIEKSITDTKKELSDKIDENIFFKNVSKNGERLDLVSAVNLVPEELRIHGFEVRYLSDDGSWIDVTFTGDSIENWSTESNWKQISGGGTGSGFYNVSVQHPLIEGYYTIETALQAIANDKIDDEDKKGKIITFEVSAGKWEDYRFSGTSIESWLEPSAWERFGGGDAIKKIKVTKGISVQELTPDEHGQVDLEIPVVEVDQAVNENSTNPVSGKAVFNELKKNTGSVASGIQLNEIGEGDQKVYSISLLNAGGEVISTTDQFSGAGGGSSLATKVILTRVTANKTVKIGDDVKLTYKYDHVNSETGESTGNPAKAIVTIIQGANTNTLESNIYAGSSNTVDVTKYMGVGTNTVRVKVQVGEGAEMQVSQITWTINVVQLTLSSSFNIATSINRGDSVTIPYALSGAGNKTLRCYVDGVDKEDRSITASTANGSFSIDTSGMSHGTHSVQLVVELELSEDNIIKSNSIYFAIGVRETDNNAPIVYARFDYPDGSLILGENTPYIQTKQFDVYTLSYAAYNPKETPTNAIVYVGEDVASSSSVPFVVQNLTLRASNYGEQKCRIVVGKTEYSFRLIAEKSELNISEPTDGMTLKLSAQGRNNNDVNREEWSYNGIQTVFEGFKWGGDGWIGNALRLNDKARAVVQYAPLRQPDQNVTNAFAFAVKYKVSEVVDDEAELIRCVDGDGTGFVITAQEARMQTKGKSSLSMKMASGEVYEVMFVSFPKSASGSSEYEKLNTEMVYLYINGIMSGSVQRSASDSIYQSDPQFVTMGADGATLDVYLLRAYNTYLSDSQILDCYMIDQDSVDDMFALYESNNVIDDNGNVTVDSVPDGMRYIIITGRQDNGVPTVLQAAVNNDKDPKYDVDEMLCVVKGNQSLNFKCVGGCIRLQGTSSLAYPIKNYRIYFKNASKVAGDLYLGCDEQGVGGELQEEAKYSFRQAGTSNKAAAPVDCFCLKADFAESSSSHNTGMAKIVQNILTAAGELTPAQAHCSGEYGYDVRTTIDGEPCYLFYRGTLDETPQFLGKFNFNNDKSTEAVFGFCDIPGYHDQSWVADKFSGVNPTECWEFLNNDYPMGMFLDDDFDTKGDDGTPNWLKVFEARFPDDDDINAEYEAGTRKPKYLEPLVKWVKSTQNDGEKFKAELADWFDVDYLCDYYMFTEIMGCVDQRVKNMMMGFWYDPEKDKVLAYMIFYDCDTILGVRNDGRLKYSWDVDENTVDPELSTEEKTVYAYAGHDSVLWKNLREQFPEELQAAYRRIRERMSNSTIFKMFDDEQSAKFCERIYNLDALNKYVEPKTLGVEVNQDGSVTNVKYSYLEAMQGSRKSHRHWWITNRMGLFDARYSTGQYTATDISFKGNSAAGATVKATPLRDFYFEFRREGDTMVHQKVTKDVEWSYTYNQMANIGTIFHLYGGEWMKKLDLSAWGGFTDMSLPTLPVLEELILGGNAKTYALTELVLGTKIPMLRKLEVVNYTNLPSLDLSGCNRLEEVNASGCTKMSTITFAEGALINKLHLPENFQTLVLRSMQYIEWDAITFDAKNNLTGLWIENCALIDGKKVFDEMFALKGALKYVRITGINLEGDGSDLKVWYDSGIGGIDAQGITTNTRCKLVGNYKLTKYLDEEVYAKYAERFDELNIRQPQYTMIEFDDTVPDDANISNLDNETGYKFGNTYQTSAHISVIRRNRHRVLGKLKSEGKMVICQLHDEDSNYYADAEVAASGTPAKLDSTEGDVYIYEPHYWYKGINDYLNNKKYSCFSSNEEMPDRSECKVIGYDEIESEKNVREGYKLTVGRQHLDDAYSQDSNYLVCKVNVFGYKKVRFPTVLGTSMIGSCFTDSGKNVVKDVFVDSLNNRFVNGMYIICDVPEGATELNFTIHKYAEFDCVVLSNSDKIEDMEPDWVEHEPCLVAVFEACTIGSKLYSAATGNASVGSLTQSDFVYYAKQRGLQLIDWEMHKDIANLFFAFYGRRDSQDQCGYGQSTEQRNIGTTALLGMQDTISYNSDGGAHQTSNAWYVRPNEDGKNVYSLIYNTNCMGYENLYGDKYEWLSGVSLPNTNTQEQYKLLIEMPDGSTRKVKSGTVSGYCTGMYHQKYMDIVGVHSQKGSSTTYYCDEFNVSNAANRVVCRSYDYSSASGGVSYASCGYDSSSSFTNIGSRLAFRGEIEEAESVTAFKAIKAILA</sequence>
<evidence type="ECO:0000313" key="1">
    <source>
        <dbReference type="EMBL" id="RGM41654.1"/>
    </source>
</evidence>
<evidence type="ECO:0000313" key="2">
    <source>
        <dbReference type="Proteomes" id="UP000260780"/>
    </source>
</evidence>
<accession>A0A3E4WHP1</accession>
<gene>
    <name evidence="1" type="ORF">DXC17_04515</name>
</gene>
<dbReference type="Pfam" id="PF08757">
    <property type="entry name" value="CotH"/>
    <property type="match status" value="1"/>
</dbReference>
<dbReference type="InterPro" id="IPR032675">
    <property type="entry name" value="LRR_dom_sf"/>
</dbReference>